<keyword evidence="1" id="KW-0175">Coiled coil</keyword>
<dbReference type="Proteomes" id="UP000324800">
    <property type="component" value="Unassembled WGS sequence"/>
</dbReference>
<reference evidence="4 5" key="1">
    <citation type="submission" date="2019-03" db="EMBL/GenBank/DDBJ databases">
        <title>Single cell metagenomics reveals metabolic interactions within the superorganism composed of flagellate Streblomastix strix and complex community of Bacteroidetes bacteria on its surface.</title>
        <authorList>
            <person name="Treitli S.C."/>
            <person name="Kolisko M."/>
            <person name="Husnik F."/>
            <person name="Keeling P."/>
            <person name="Hampl V."/>
        </authorList>
    </citation>
    <scope>NUCLEOTIDE SEQUENCE [LARGE SCALE GENOMIC DNA]</scope>
    <source>
        <strain evidence="4">ST1C</strain>
    </source>
</reference>
<dbReference type="SMART" id="SM00325">
    <property type="entry name" value="RhoGEF"/>
    <property type="match status" value="1"/>
</dbReference>
<feature type="compositionally biased region" description="Polar residues" evidence="2">
    <location>
        <begin position="423"/>
        <end position="445"/>
    </location>
</feature>
<feature type="compositionally biased region" description="Polar residues" evidence="2">
    <location>
        <begin position="892"/>
        <end position="902"/>
    </location>
</feature>
<evidence type="ECO:0000259" key="3">
    <source>
        <dbReference type="PROSITE" id="PS50010"/>
    </source>
</evidence>
<evidence type="ECO:0000313" key="5">
    <source>
        <dbReference type="Proteomes" id="UP000324800"/>
    </source>
</evidence>
<comment type="caution">
    <text evidence="4">The sequence shown here is derived from an EMBL/GenBank/DDBJ whole genome shotgun (WGS) entry which is preliminary data.</text>
</comment>
<evidence type="ECO:0000313" key="4">
    <source>
        <dbReference type="EMBL" id="KAA6381534.1"/>
    </source>
</evidence>
<sequence>MEACIKYYLQPLQKLSKDWKIKVSQSQLKDIFINMEQILKFHQILFHELQTVAKNWTVHSRVGQMFCKQAPFMKVSVEYFQKKEKASKLLKELLKSDPKFNQIVDDISQQDEVNHEPLEQFLNRPVKRISEYNLLLQKLNESIKANMEKVLDIEQQIVSYNPISIMLKLAEEATQIELAKKQGLKLDNYDIMKIRLQWQKYFHEIRLVRPSRCFVSDIEVFQVDSNSYQRRFLILLSDVLLICKKKRFQQKYELMNVLKVETLEFHLAGKMKDMEQLSKLKQDINQQIENQKELERKQQEEDEEQLKNINDTNQILKVDVNKRKKRMKQNYNIWKNIKEQQKQLYLLNAIEGRFLFLLFTPQQEIQEFEKLKEIEIKKENEIENEQLNELQFGDDQYEEIEYEEELEVEQEIEQEELVPITKTSPIQDQSQQINSDLNLSKQNNQNEKEIDKDKDKDKDKDDDIFDDPGNIPRNCVSPSLVNPFLPPIKPILWARLLNDWEVDWRIQVQQDYPQSEEYIPLLKQDSGSKYYNVMLESDKIQENIDEFKKKPTSSKKEKNEKSSSNKDQQQDHISSPQLIKLTQTNDAADGKEQSRKDKEKEQELKDEQEDDNELLDPEVFKMRIKRGIIPSYQQFEEMRRKLAEQSSYLKGYSDKGRQQRMKSGYKVLGITVDDAEKNSVPVAPQMLPRNHPFMLHGPPRKWYQKQINKMIYTKSQIADILATRELKSIFDTPWFQEYTEEFKKKNNRNIAKLTWPQIYEAQTPDHIIELPELTKEQKKSTLRFGYVDSDSDYADDSNSDDDDEDDDEDEESEFKIEDVMGSNLFDFKMKKKKNQKKEKEKEANIEKSQLQKTPSVSSQTSTVKQNQQKQGQQSSKSPIQNSEAKKTKDSESASPYSTQPVQTAAKPHQLEQHPNYIPVSVFHNHEAYPLQQVTDNQNLFPRT</sequence>
<evidence type="ECO:0000256" key="1">
    <source>
        <dbReference type="SAM" id="Coils"/>
    </source>
</evidence>
<dbReference type="EMBL" id="SNRW01007272">
    <property type="protein sequence ID" value="KAA6381534.1"/>
    <property type="molecule type" value="Genomic_DNA"/>
</dbReference>
<dbReference type="AlphaFoldDB" id="A0A5J4VGI0"/>
<feature type="domain" description="DH" evidence="3">
    <location>
        <begin position="1"/>
        <end position="179"/>
    </location>
</feature>
<dbReference type="InterPro" id="IPR000219">
    <property type="entry name" value="DH_dom"/>
</dbReference>
<evidence type="ECO:0000256" key="2">
    <source>
        <dbReference type="SAM" id="MobiDB-lite"/>
    </source>
</evidence>
<feature type="compositionally biased region" description="Acidic residues" evidence="2">
    <location>
        <begin position="789"/>
        <end position="812"/>
    </location>
</feature>
<feature type="region of interest" description="Disordered" evidence="2">
    <location>
        <begin position="423"/>
        <end position="479"/>
    </location>
</feature>
<feature type="compositionally biased region" description="Acidic residues" evidence="2">
    <location>
        <begin position="606"/>
        <end position="616"/>
    </location>
</feature>
<protein>
    <recommendedName>
        <fullName evidence="3">DH domain-containing protein</fullName>
    </recommendedName>
</protein>
<organism evidence="4 5">
    <name type="scientific">Streblomastix strix</name>
    <dbReference type="NCBI Taxonomy" id="222440"/>
    <lineage>
        <taxon>Eukaryota</taxon>
        <taxon>Metamonada</taxon>
        <taxon>Preaxostyla</taxon>
        <taxon>Oxymonadida</taxon>
        <taxon>Streblomastigidae</taxon>
        <taxon>Streblomastix</taxon>
    </lineage>
</organism>
<name>A0A5J4VGI0_9EUKA</name>
<dbReference type="InterPro" id="IPR035899">
    <property type="entry name" value="DBL_dom_sf"/>
</dbReference>
<feature type="region of interest" description="Disordered" evidence="2">
    <location>
        <begin position="784"/>
        <end position="918"/>
    </location>
</feature>
<feature type="compositionally biased region" description="Polar residues" evidence="2">
    <location>
        <begin position="571"/>
        <end position="586"/>
    </location>
</feature>
<feature type="compositionally biased region" description="Basic and acidic residues" evidence="2">
    <location>
        <begin position="446"/>
        <end position="461"/>
    </location>
</feature>
<dbReference type="Gene3D" id="2.30.29.30">
    <property type="entry name" value="Pleckstrin-homology domain (PH domain)/Phosphotyrosine-binding domain (PTB)"/>
    <property type="match status" value="1"/>
</dbReference>
<dbReference type="GO" id="GO:0005737">
    <property type="term" value="C:cytoplasm"/>
    <property type="evidence" value="ECO:0007669"/>
    <property type="project" value="TreeGrafter"/>
</dbReference>
<dbReference type="PANTHER" id="PTHR12673:SF159">
    <property type="entry name" value="LD03170P"/>
    <property type="match status" value="1"/>
</dbReference>
<gene>
    <name evidence="4" type="ORF">EZS28_022939</name>
</gene>
<dbReference type="Gene3D" id="1.20.900.10">
    <property type="entry name" value="Dbl homology (DH) domain"/>
    <property type="match status" value="1"/>
</dbReference>
<dbReference type="GO" id="GO:0005085">
    <property type="term" value="F:guanyl-nucleotide exchange factor activity"/>
    <property type="evidence" value="ECO:0007669"/>
    <property type="project" value="InterPro"/>
</dbReference>
<dbReference type="OrthoDB" id="245697at2759"/>
<feature type="compositionally biased region" description="Low complexity" evidence="2">
    <location>
        <begin position="864"/>
        <end position="877"/>
    </location>
</feature>
<dbReference type="PROSITE" id="PS50010">
    <property type="entry name" value="DH_2"/>
    <property type="match status" value="1"/>
</dbReference>
<dbReference type="InterPro" id="IPR011993">
    <property type="entry name" value="PH-like_dom_sf"/>
</dbReference>
<dbReference type="PANTHER" id="PTHR12673">
    <property type="entry name" value="FACIOGENITAL DYSPLASIA PROTEIN"/>
    <property type="match status" value="1"/>
</dbReference>
<feature type="compositionally biased region" description="Basic and acidic residues" evidence="2">
    <location>
        <begin position="544"/>
        <end position="570"/>
    </location>
</feature>
<feature type="region of interest" description="Disordered" evidence="2">
    <location>
        <begin position="544"/>
        <end position="616"/>
    </location>
</feature>
<feature type="compositionally biased region" description="Polar residues" evidence="2">
    <location>
        <begin position="848"/>
        <end position="863"/>
    </location>
</feature>
<proteinExistence type="predicted"/>
<feature type="compositionally biased region" description="Basic and acidic residues" evidence="2">
    <location>
        <begin position="588"/>
        <end position="605"/>
    </location>
</feature>
<dbReference type="Pfam" id="PF00621">
    <property type="entry name" value="RhoGEF"/>
    <property type="match status" value="1"/>
</dbReference>
<accession>A0A5J4VGI0</accession>
<dbReference type="InterPro" id="IPR051092">
    <property type="entry name" value="FYVE_RhoGEF_PH"/>
</dbReference>
<feature type="coiled-coil region" evidence="1">
    <location>
        <begin position="267"/>
        <end position="312"/>
    </location>
</feature>
<dbReference type="SUPFAM" id="SSF48065">
    <property type="entry name" value="DBL homology domain (DH-domain)"/>
    <property type="match status" value="1"/>
</dbReference>